<dbReference type="Gene3D" id="3.20.20.140">
    <property type="entry name" value="Metal-dependent hydrolases"/>
    <property type="match status" value="1"/>
</dbReference>
<dbReference type="Proteomes" id="UP000332594">
    <property type="component" value="Unassembled WGS sequence"/>
</dbReference>
<dbReference type="EMBL" id="CAADJG010000002">
    <property type="protein sequence ID" value="VFS72567.1"/>
    <property type="molecule type" value="Genomic_DNA"/>
</dbReference>
<evidence type="ECO:0000259" key="1">
    <source>
        <dbReference type="Pfam" id="PF07969"/>
    </source>
</evidence>
<name>A0A485BFN8_RAOTE</name>
<keyword evidence="2" id="KW-0378">Hydrolase</keyword>
<dbReference type="InterPro" id="IPR032466">
    <property type="entry name" value="Metal_Hydrolase"/>
</dbReference>
<reference evidence="2 3" key="1">
    <citation type="submission" date="2019-03" db="EMBL/GenBank/DDBJ databases">
        <authorList>
            <consortium name="Pathogen Informatics"/>
        </authorList>
    </citation>
    <scope>NUCLEOTIDE SEQUENCE [LARGE SCALE GENOMIC DNA]</scope>
    <source>
        <strain evidence="2 3">NCTC13038</strain>
    </source>
</reference>
<dbReference type="PANTHER" id="PTHR32027">
    <property type="entry name" value="CYTOSINE DEAMINASE"/>
    <property type="match status" value="1"/>
</dbReference>
<dbReference type="PANTHER" id="PTHR32027:SF9">
    <property type="entry name" value="BLL3847 PROTEIN"/>
    <property type="match status" value="1"/>
</dbReference>
<evidence type="ECO:0000313" key="2">
    <source>
        <dbReference type="EMBL" id="VFS72567.1"/>
    </source>
</evidence>
<protein>
    <submittedName>
        <fullName evidence="2">N-isopropylammelide isopropyl amidohydrolase</fullName>
        <ecNumber evidence="2">3.5.99.4</ecNumber>
    </submittedName>
</protein>
<dbReference type="SUPFAM" id="SSF51556">
    <property type="entry name" value="Metallo-dependent hydrolases"/>
    <property type="match status" value="1"/>
</dbReference>
<organism evidence="2 3">
    <name type="scientific">Raoultella terrigena</name>
    <name type="common">Klebsiella terrigena</name>
    <dbReference type="NCBI Taxonomy" id="577"/>
    <lineage>
        <taxon>Bacteria</taxon>
        <taxon>Pseudomonadati</taxon>
        <taxon>Pseudomonadota</taxon>
        <taxon>Gammaproteobacteria</taxon>
        <taxon>Enterobacterales</taxon>
        <taxon>Enterobacteriaceae</taxon>
        <taxon>Klebsiella/Raoultella group</taxon>
        <taxon>Raoultella</taxon>
    </lineage>
</organism>
<evidence type="ECO:0000313" key="3">
    <source>
        <dbReference type="Proteomes" id="UP000332594"/>
    </source>
</evidence>
<sequence length="148" mass="16147">MLDPARQQRFAEEMAELGVSVATTAPADIAVPPWEILDRAGVAICAGNDGVRDTWSPYGNGDMIQRAVTMGLRYRWRKDSEIMRATRTVTHGGARVMALENYGLEPGCRADLVLIPGRSMVEALVEVPVERKVFKGGVLVANNGECLF</sequence>
<dbReference type="InterPro" id="IPR052349">
    <property type="entry name" value="Metallo-hydrolase_Enzymes"/>
</dbReference>
<dbReference type="Pfam" id="PF07969">
    <property type="entry name" value="Amidohydro_3"/>
    <property type="match status" value="1"/>
</dbReference>
<dbReference type="InterPro" id="IPR013108">
    <property type="entry name" value="Amidohydro_3"/>
</dbReference>
<dbReference type="AlphaFoldDB" id="A0A485BFN8"/>
<dbReference type="EC" id="3.5.99.4" evidence="2"/>
<gene>
    <name evidence="2" type="primary">atzC_3</name>
    <name evidence="2" type="ORF">NCTC13038_02682</name>
</gene>
<dbReference type="GO" id="GO:0016814">
    <property type="term" value="F:hydrolase activity, acting on carbon-nitrogen (but not peptide) bonds, in cyclic amidines"/>
    <property type="evidence" value="ECO:0007669"/>
    <property type="project" value="TreeGrafter"/>
</dbReference>
<proteinExistence type="predicted"/>
<accession>A0A485BFN8</accession>
<feature type="domain" description="Amidohydrolase 3" evidence="1">
    <location>
        <begin position="3"/>
        <end position="137"/>
    </location>
</feature>